<sequence length="362" mass="42324">MSFWDESTFSPISYRQIVRTYSAKKFLSYFGLSVFEFECIHSALQLLSPIWTGKENLWDSKTALLVYVAWLRAFDLDILEERFGWSKGRCLRIMKTLKHQIYRQWIHLLDLRCPDNHIITRRRMDYYEAAFRRETGVPNYWGSTDCSVDPTRMRDRDDQRWVRIGHTWLDGWKMQVTLTPDGIVWLKGPYNGFHHDPYVEAETSFANWAEEHAKSQDGRQLVLCGMQRHGMSPAIVSPFDNSKLSEEQSIGLEENLDRLEWSISNISRRWRRFRDYWTPRAGGIVCDTPNCKIGRDFLSTDYKVATLLWNALTCLRGNEISIAMGCNPPGLFEYFSPSGLVLPWVLPDPEHRDSGINIKLPH</sequence>
<accession>A0A5C3FKM7</accession>
<name>A0A5C3FKM7_PSEA2</name>
<comment type="caution">
    <text evidence="1">The sequence shown here is derived from an EMBL/GenBank/DDBJ whole genome shotgun (WGS) entry which is preliminary data.</text>
</comment>
<evidence type="ECO:0000313" key="1">
    <source>
        <dbReference type="EMBL" id="SPO44177.1"/>
    </source>
</evidence>
<keyword evidence="2" id="KW-1185">Reference proteome</keyword>
<evidence type="ECO:0000313" key="2">
    <source>
        <dbReference type="Proteomes" id="UP000325008"/>
    </source>
</evidence>
<dbReference type="AlphaFoldDB" id="A0A5C3FKM7"/>
<dbReference type="EMBL" id="OOIQ01000003">
    <property type="protein sequence ID" value="SPO44177.1"/>
    <property type="molecule type" value="Genomic_DNA"/>
</dbReference>
<gene>
    <name evidence="1" type="ORF">PSANT_01862</name>
</gene>
<evidence type="ECO:0008006" key="3">
    <source>
        <dbReference type="Google" id="ProtNLM"/>
    </source>
</evidence>
<proteinExistence type="predicted"/>
<reference evidence="1" key="1">
    <citation type="submission" date="2018-03" db="EMBL/GenBank/DDBJ databases">
        <authorList>
            <person name="Guldener U."/>
        </authorList>
    </citation>
    <scope>NUCLEOTIDE SEQUENCE [LARGE SCALE GENOMIC DNA]</scope>
    <source>
        <strain evidence="1">ATCC34888</strain>
    </source>
</reference>
<dbReference type="OrthoDB" id="5945905at2759"/>
<organism evidence="1 2">
    <name type="scientific">Pseudozyma antarctica</name>
    <name type="common">Yeast</name>
    <name type="synonym">Candida antarctica</name>
    <dbReference type="NCBI Taxonomy" id="84753"/>
    <lineage>
        <taxon>Eukaryota</taxon>
        <taxon>Fungi</taxon>
        <taxon>Dikarya</taxon>
        <taxon>Basidiomycota</taxon>
        <taxon>Ustilaginomycotina</taxon>
        <taxon>Ustilaginomycetes</taxon>
        <taxon>Ustilaginales</taxon>
        <taxon>Ustilaginaceae</taxon>
        <taxon>Moesziomyces</taxon>
    </lineage>
</organism>
<dbReference type="Proteomes" id="UP000325008">
    <property type="component" value="Unassembled WGS sequence"/>
</dbReference>
<protein>
    <recommendedName>
        <fullName evidence="3">DDE Tnp4 domain-containing protein</fullName>
    </recommendedName>
</protein>